<organism evidence="1 2">
    <name type="scientific">Lysobacter daejeonensis GH1-9</name>
    <dbReference type="NCBI Taxonomy" id="1385517"/>
    <lineage>
        <taxon>Bacteria</taxon>
        <taxon>Pseudomonadati</taxon>
        <taxon>Pseudomonadota</taxon>
        <taxon>Gammaproteobacteria</taxon>
        <taxon>Lysobacterales</taxon>
        <taxon>Lysobacteraceae</taxon>
        <taxon>Aerolutibacter</taxon>
    </lineage>
</organism>
<evidence type="ECO:0000313" key="2">
    <source>
        <dbReference type="Proteomes" id="UP000029998"/>
    </source>
</evidence>
<dbReference type="RefSeq" id="WP_036136177.1">
    <property type="nucleotide sequence ID" value="NZ_AVPU01000008.1"/>
</dbReference>
<dbReference type="AlphaFoldDB" id="A0A0A0EWT7"/>
<protein>
    <recommendedName>
        <fullName evidence="3">DUF2939 domain-containing protein</fullName>
    </recommendedName>
</protein>
<evidence type="ECO:0000313" key="1">
    <source>
        <dbReference type="EMBL" id="KGM54979.1"/>
    </source>
</evidence>
<keyword evidence="2" id="KW-1185">Reference proteome</keyword>
<gene>
    <name evidence="1" type="ORF">N800_01485</name>
</gene>
<dbReference type="EMBL" id="AVPU01000008">
    <property type="protein sequence ID" value="KGM54979.1"/>
    <property type="molecule type" value="Genomic_DNA"/>
</dbReference>
<dbReference type="Proteomes" id="UP000029998">
    <property type="component" value="Unassembled WGS sequence"/>
</dbReference>
<name>A0A0A0EWT7_9GAMM</name>
<dbReference type="eggNOG" id="ENOG5032UV6">
    <property type="taxonomic scope" value="Bacteria"/>
</dbReference>
<comment type="caution">
    <text evidence="1">The sequence shown here is derived from an EMBL/GenBank/DDBJ whole genome shotgun (WGS) entry which is preliminary data.</text>
</comment>
<dbReference type="STRING" id="1385517.N800_01485"/>
<accession>A0A0A0EWT7</accession>
<sequence>MKKLLTVGLVILALLLGVWASGPFLAVHQMRKAVAAQDTAALSQHIDFPALRANFKQQLDDHLVRRAGADAQSSLLGALAVRMAGGLTNGLVEVLATPAGLGALIEGRGLLHRVTGSGIDPGDSYAHTGPSDPLEGAKYRFESLSRFTITLHPESERPLVVGMTRDGLRWRVTDIRLPLDAMALPGE</sequence>
<proteinExistence type="predicted"/>
<evidence type="ECO:0008006" key="3">
    <source>
        <dbReference type="Google" id="ProtNLM"/>
    </source>
</evidence>
<dbReference type="Pfam" id="PF11159">
    <property type="entry name" value="DUF2939"/>
    <property type="match status" value="1"/>
</dbReference>
<dbReference type="InterPro" id="IPR021330">
    <property type="entry name" value="DUF2939"/>
</dbReference>
<reference evidence="1 2" key="1">
    <citation type="submission" date="2013-08" db="EMBL/GenBank/DDBJ databases">
        <title>Genome sequencing of Lysobacter.</title>
        <authorList>
            <person name="Zhang S."/>
            <person name="Wang G."/>
        </authorList>
    </citation>
    <scope>NUCLEOTIDE SEQUENCE [LARGE SCALE GENOMIC DNA]</scope>
    <source>
        <strain evidence="1 2">GH1-9</strain>
    </source>
</reference>